<keyword evidence="5" id="KW-1185">Reference proteome</keyword>
<evidence type="ECO:0000259" key="3">
    <source>
        <dbReference type="Pfam" id="PF14392"/>
    </source>
</evidence>
<feature type="region of interest" description="Disordered" evidence="1">
    <location>
        <begin position="1"/>
        <end position="56"/>
    </location>
</feature>
<feature type="domain" description="Zinc knuckle CX2CX4HX4C" evidence="3">
    <location>
        <begin position="251"/>
        <end position="272"/>
    </location>
</feature>
<sequence length="455" mass="48212">MAEARGGRASGVAAATDLAPGSHGPPVPGRSEKGKDVVPPAAGTGDASGSQSRERVEQMMAKLRLTAPESKAVVIDDVADLKMVDPDRAFVGMVLAPNVLHIQTISSAMRAAWGNPKGLLLNPAGDNLFIAEFGSKADRDRVMEGSPWVVGKHAVLMQKYDVEVQPQDVVFDRMAIWARILALPNRLMNLERGMVIAEPIGGVKRIEADSQGRCWGGFMRLRVEVNVAEPLRRVVTIFSSRFKTTESYVVQYEKLPIFCCSCGLIGHSTLSCVNPADRDEDGELPYSVKRLAVPEVAKKSGGSKSGTNGASTAQSGTAAHGAHVEKQLNTSDEGVQAANDEVSSPLKGGRGSRGRGRSNRGRGCGRAGADDEPLAKAKASTAGKKRKTAKDLLEPPLLEDTPVAVGPLAMVIVKKGSAQGAEEDELNSDSNKKHRTTPSRSADQAEAAAQPRQTQ</sequence>
<dbReference type="Pfam" id="PF14392">
    <property type="entry name" value="zf-CCHC_4"/>
    <property type="match status" value="1"/>
</dbReference>
<feature type="region of interest" description="Disordered" evidence="1">
    <location>
        <begin position="295"/>
        <end position="394"/>
    </location>
</feature>
<proteinExistence type="predicted"/>
<protein>
    <recommendedName>
        <fullName evidence="6">DUF4283 domain-containing protein</fullName>
    </recommendedName>
</protein>
<dbReference type="Proteomes" id="UP001231189">
    <property type="component" value="Unassembled WGS sequence"/>
</dbReference>
<feature type="compositionally biased region" description="Basic residues" evidence="1">
    <location>
        <begin position="350"/>
        <end position="360"/>
    </location>
</feature>
<evidence type="ECO:0000259" key="2">
    <source>
        <dbReference type="Pfam" id="PF14111"/>
    </source>
</evidence>
<evidence type="ECO:0000313" key="4">
    <source>
        <dbReference type="EMBL" id="KAK1644717.1"/>
    </source>
</evidence>
<dbReference type="AlphaFoldDB" id="A0AAD8W8H7"/>
<feature type="region of interest" description="Disordered" evidence="1">
    <location>
        <begin position="416"/>
        <end position="455"/>
    </location>
</feature>
<reference evidence="4" key="1">
    <citation type="submission" date="2023-07" db="EMBL/GenBank/DDBJ databases">
        <title>A chromosome-level genome assembly of Lolium multiflorum.</title>
        <authorList>
            <person name="Chen Y."/>
            <person name="Copetti D."/>
            <person name="Kolliker R."/>
            <person name="Studer B."/>
        </authorList>
    </citation>
    <scope>NUCLEOTIDE SEQUENCE</scope>
    <source>
        <strain evidence="4">02402/16</strain>
        <tissue evidence="4">Leaf</tissue>
    </source>
</reference>
<gene>
    <name evidence="4" type="ORF">QYE76_062522</name>
</gene>
<organism evidence="4 5">
    <name type="scientific">Lolium multiflorum</name>
    <name type="common">Italian ryegrass</name>
    <name type="synonym">Lolium perenne subsp. multiflorum</name>
    <dbReference type="NCBI Taxonomy" id="4521"/>
    <lineage>
        <taxon>Eukaryota</taxon>
        <taxon>Viridiplantae</taxon>
        <taxon>Streptophyta</taxon>
        <taxon>Embryophyta</taxon>
        <taxon>Tracheophyta</taxon>
        <taxon>Spermatophyta</taxon>
        <taxon>Magnoliopsida</taxon>
        <taxon>Liliopsida</taxon>
        <taxon>Poales</taxon>
        <taxon>Poaceae</taxon>
        <taxon>BOP clade</taxon>
        <taxon>Pooideae</taxon>
        <taxon>Poodae</taxon>
        <taxon>Poeae</taxon>
        <taxon>Poeae Chloroplast Group 2 (Poeae type)</taxon>
        <taxon>Loliodinae</taxon>
        <taxon>Loliinae</taxon>
        <taxon>Lolium</taxon>
    </lineage>
</organism>
<feature type="domain" description="DUF4283" evidence="2">
    <location>
        <begin position="89"/>
        <end position="167"/>
    </location>
</feature>
<evidence type="ECO:0000256" key="1">
    <source>
        <dbReference type="SAM" id="MobiDB-lite"/>
    </source>
</evidence>
<accession>A0AAD8W8H7</accession>
<evidence type="ECO:0000313" key="5">
    <source>
        <dbReference type="Proteomes" id="UP001231189"/>
    </source>
</evidence>
<dbReference type="PANTHER" id="PTHR31286:SF166">
    <property type="entry name" value="OS01G0177800 PROTEIN"/>
    <property type="match status" value="1"/>
</dbReference>
<feature type="compositionally biased region" description="Polar residues" evidence="1">
    <location>
        <begin position="307"/>
        <end position="317"/>
    </location>
</feature>
<dbReference type="Pfam" id="PF14111">
    <property type="entry name" value="DUF4283"/>
    <property type="match status" value="1"/>
</dbReference>
<dbReference type="InterPro" id="IPR025836">
    <property type="entry name" value="Zn_knuckle_CX2CX4HX4C"/>
</dbReference>
<dbReference type="PANTHER" id="PTHR31286">
    <property type="entry name" value="GLYCINE-RICH CELL WALL STRUCTURAL PROTEIN 1.8-LIKE"/>
    <property type="match status" value="1"/>
</dbReference>
<name>A0AAD8W8H7_LOLMU</name>
<dbReference type="InterPro" id="IPR025558">
    <property type="entry name" value="DUF4283"/>
</dbReference>
<comment type="caution">
    <text evidence="4">The sequence shown here is derived from an EMBL/GenBank/DDBJ whole genome shotgun (WGS) entry which is preliminary data.</text>
</comment>
<dbReference type="EMBL" id="JAUUTY010000004">
    <property type="protein sequence ID" value="KAK1644717.1"/>
    <property type="molecule type" value="Genomic_DNA"/>
</dbReference>
<dbReference type="InterPro" id="IPR040256">
    <property type="entry name" value="At4g02000-like"/>
</dbReference>
<evidence type="ECO:0008006" key="6">
    <source>
        <dbReference type="Google" id="ProtNLM"/>
    </source>
</evidence>